<organism evidence="1 2">
    <name type="scientific">Brevibacillus nitrificans</name>
    <dbReference type="NCBI Taxonomy" id="651560"/>
    <lineage>
        <taxon>Bacteria</taxon>
        <taxon>Bacillati</taxon>
        <taxon>Bacillota</taxon>
        <taxon>Bacilli</taxon>
        <taxon>Bacillales</taxon>
        <taxon>Paenibacillaceae</taxon>
        <taxon>Brevibacillus</taxon>
    </lineage>
</organism>
<accession>A0A3M8CQN0</accession>
<keyword evidence="2" id="KW-1185">Reference proteome</keyword>
<evidence type="ECO:0000313" key="1">
    <source>
        <dbReference type="EMBL" id="RNB77761.1"/>
    </source>
</evidence>
<name>A0A3M8CQN0_9BACL</name>
<proteinExistence type="predicted"/>
<sequence>MKKTRYWKLTISLALFLGLMVLATNVNFVEAKKDDSIITIDALVDTYSDLETLEKDTPVIVQAIFTGDRTSVPMDLKEGRLFRTESVVEIKKVIKGELEKKDKIVVYEPGILRDDNTYVNIAGYNLMNEKGKYTLFLTPVKNKEGYAIIGLYQGKYDNTIAGNGSKSKRISEKEDLIDVDLFGENEQHFNELKEQVMKKYKWE</sequence>
<dbReference type="EMBL" id="RHHU01000031">
    <property type="protein sequence ID" value="RNB77761.1"/>
    <property type="molecule type" value="Genomic_DNA"/>
</dbReference>
<gene>
    <name evidence="1" type="ORF">EDM59_30725</name>
</gene>
<evidence type="ECO:0000313" key="2">
    <source>
        <dbReference type="Proteomes" id="UP000269573"/>
    </source>
</evidence>
<protein>
    <submittedName>
        <fullName evidence="1">Uncharacterized protein</fullName>
    </submittedName>
</protein>
<dbReference type="AlphaFoldDB" id="A0A3M8CQN0"/>
<dbReference type="RefSeq" id="WP_122927068.1">
    <property type="nucleotide sequence ID" value="NZ_RHHU01000031.1"/>
</dbReference>
<comment type="caution">
    <text evidence="1">The sequence shown here is derived from an EMBL/GenBank/DDBJ whole genome shotgun (WGS) entry which is preliminary data.</text>
</comment>
<reference evidence="1 2" key="1">
    <citation type="submission" date="2018-10" db="EMBL/GenBank/DDBJ databases">
        <title>Phylogenomics of Brevibacillus.</title>
        <authorList>
            <person name="Dunlap C."/>
        </authorList>
    </citation>
    <scope>NUCLEOTIDE SEQUENCE [LARGE SCALE GENOMIC DNA]</scope>
    <source>
        <strain evidence="1 2">JCM 15774</strain>
    </source>
</reference>
<dbReference type="Proteomes" id="UP000269573">
    <property type="component" value="Unassembled WGS sequence"/>
</dbReference>